<dbReference type="SUPFAM" id="SSF69593">
    <property type="entry name" value="Glycerol-3-phosphate (1)-acyltransferase"/>
    <property type="match status" value="1"/>
</dbReference>
<dbReference type="CDD" id="cd07989">
    <property type="entry name" value="LPLAT_AGPAT-like"/>
    <property type="match status" value="1"/>
</dbReference>
<dbReference type="InterPro" id="IPR004552">
    <property type="entry name" value="AGP_acyltrans"/>
</dbReference>
<dbReference type="NCBIfam" id="TIGR00530">
    <property type="entry name" value="AGP_acyltrn"/>
    <property type="match status" value="1"/>
</dbReference>
<dbReference type="PANTHER" id="PTHR10434:SF11">
    <property type="entry name" value="1-ACYL-SN-GLYCEROL-3-PHOSPHATE ACYLTRANSFERASE"/>
    <property type="match status" value="1"/>
</dbReference>
<keyword evidence="4" id="KW-0443">Lipid metabolism</keyword>
<evidence type="ECO:0000313" key="7">
    <source>
        <dbReference type="EMBL" id="KAI0507511.1"/>
    </source>
</evidence>
<accession>A0A8T3B9Q9</accession>
<keyword evidence="5" id="KW-1133">Transmembrane helix</keyword>
<dbReference type="EMBL" id="JAGYWB010000010">
    <property type="protein sequence ID" value="KAI0507511.1"/>
    <property type="molecule type" value="Genomic_DNA"/>
</dbReference>
<name>A0A8T3B9Q9_DENNO</name>
<keyword evidence="5" id="KW-0812">Transmembrane</keyword>
<organism evidence="7 8">
    <name type="scientific">Dendrobium nobile</name>
    <name type="common">Orchid</name>
    <dbReference type="NCBI Taxonomy" id="94219"/>
    <lineage>
        <taxon>Eukaryota</taxon>
        <taxon>Viridiplantae</taxon>
        <taxon>Streptophyta</taxon>
        <taxon>Embryophyta</taxon>
        <taxon>Tracheophyta</taxon>
        <taxon>Spermatophyta</taxon>
        <taxon>Magnoliopsida</taxon>
        <taxon>Liliopsida</taxon>
        <taxon>Asparagales</taxon>
        <taxon>Orchidaceae</taxon>
        <taxon>Epidendroideae</taxon>
        <taxon>Malaxideae</taxon>
        <taxon>Dendrobiinae</taxon>
        <taxon>Dendrobium</taxon>
    </lineage>
</organism>
<feature type="transmembrane region" description="Helical" evidence="5">
    <location>
        <begin position="63"/>
        <end position="95"/>
    </location>
</feature>
<comment type="caution">
    <text evidence="7">The sequence shown here is derived from an EMBL/GenBank/DDBJ whole genome shotgun (WGS) entry which is preliminary data.</text>
</comment>
<comment type="similarity">
    <text evidence="1 4">Belongs to the 1-acyl-sn-glycerol-3-phosphate acyltransferase family.</text>
</comment>
<dbReference type="AlphaFoldDB" id="A0A8T3B9Q9"/>
<gene>
    <name evidence="7" type="ORF">KFK09_013636</name>
</gene>
<dbReference type="GO" id="GO:0005783">
    <property type="term" value="C:endoplasmic reticulum"/>
    <property type="evidence" value="ECO:0007669"/>
    <property type="project" value="TreeGrafter"/>
</dbReference>
<dbReference type="InterPro" id="IPR002123">
    <property type="entry name" value="Plipid/glycerol_acylTrfase"/>
</dbReference>
<keyword evidence="4" id="KW-1208">Phospholipid metabolism</keyword>
<keyword evidence="8" id="KW-1185">Reference proteome</keyword>
<evidence type="ECO:0000256" key="4">
    <source>
        <dbReference type="RuleBase" id="RU361267"/>
    </source>
</evidence>
<sequence length="318" mass="36422">MENASVSSLLRGRWVDSYFEAILRSPEPHEKKYAATGDQRQLHRRRQLVSGDGEVEFADDDRWITVLISVVRIVACVVTMLATTIFWTVVMLVLLPWPYLRVRQGNLYGHFTGRLMMWILGNPIKIEGSEFSNTRAIYICNHASPLDIFLVMWLTPTGSVGIAKKEIIWYPMFGQLYVLANHLRIDRSNPAAAIESMKKVAQAIVKKNLSLIIFPEGTRSKTGRLLPFKKGFVHIALQSKLPIVPMVLTGTHLAWRKNSLRVRPAPLKVRYLPPIKTIDWEEKDINKYVEMVHDLYLQHLPESQKPLVTEGKNVIRES</sequence>
<dbReference type="SMART" id="SM00563">
    <property type="entry name" value="PlsC"/>
    <property type="match status" value="1"/>
</dbReference>
<keyword evidence="5" id="KW-0472">Membrane</keyword>
<dbReference type="Proteomes" id="UP000829196">
    <property type="component" value="Unassembled WGS sequence"/>
</dbReference>
<dbReference type="Pfam" id="PF01553">
    <property type="entry name" value="Acyltransferase"/>
    <property type="match status" value="1"/>
</dbReference>
<comment type="catalytic activity">
    <reaction evidence="4">
        <text>a 1-acyl-sn-glycero-3-phosphate + an acyl-CoA = a 1,2-diacyl-sn-glycero-3-phosphate + CoA</text>
        <dbReference type="Rhea" id="RHEA:19709"/>
        <dbReference type="ChEBI" id="CHEBI:57287"/>
        <dbReference type="ChEBI" id="CHEBI:57970"/>
        <dbReference type="ChEBI" id="CHEBI:58342"/>
        <dbReference type="ChEBI" id="CHEBI:58608"/>
        <dbReference type="EC" id="2.3.1.51"/>
    </reaction>
</comment>
<evidence type="ECO:0000256" key="3">
    <source>
        <dbReference type="ARBA" id="ARBA00023315"/>
    </source>
</evidence>
<evidence type="ECO:0000256" key="5">
    <source>
        <dbReference type="SAM" id="Phobius"/>
    </source>
</evidence>
<evidence type="ECO:0000256" key="1">
    <source>
        <dbReference type="ARBA" id="ARBA00008655"/>
    </source>
</evidence>
<dbReference type="PANTHER" id="PTHR10434">
    <property type="entry name" value="1-ACYL-SN-GLYCEROL-3-PHOSPHATE ACYLTRANSFERASE"/>
    <property type="match status" value="1"/>
</dbReference>
<reference evidence="7" key="1">
    <citation type="journal article" date="2022" name="Front. Genet.">
        <title>Chromosome-Scale Assembly of the Dendrobium nobile Genome Provides Insights Into the Molecular Mechanism of the Biosynthesis of the Medicinal Active Ingredient of Dendrobium.</title>
        <authorList>
            <person name="Xu Q."/>
            <person name="Niu S.-C."/>
            <person name="Li K.-L."/>
            <person name="Zheng P.-J."/>
            <person name="Zhang X.-J."/>
            <person name="Jia Y."/>
            <person name="Liu Y."/>
            <person name="Niu Y.-X."/>
            <person name="Yu L.-H."/>
            <person name="Chen D.-F."/>
            <person name="Zhang G.-Q."/>
        </authorList>
    </citation>
    <scope>NUCLEOTIDE SEQUENCE</scope>
    <source>
        <tissue evidence="7">Leaf</tissue>
    </source>
</reference>
<evidence type="ECO:0000256" key="2">
    <source>
        <dbReference type="ARBA" id="ARBA00022679"/>
    </source>
</evidence>
<dbReference type="GO" id="GO:0003841">
    <property type="term" value="F:1-acylglycerol-3-phosphate O-acyltransferase activity"/>
    <property type="evidence" value="ECO:0007669"/>
    <property type="project" value="UniProtKB-UniRule"/>
</dbReference>
<keyword evidence="4" id="KW-0594">Phospholipid biosynthesis</keyword>
<proteinExistence type="inferred from homology"/>
<dbReference type="EC" id="2.3.1.51" evidence="4"/>
<dbReference type="SMR" id="A0A8T3B9Q9"/>
<dbReference type="GO" id="GO:0016020">
    <property type="term" value="C:membrane"/>
    <property type="evidence" value="ECO:0007669"/>
    <property type="project" value="InterPro"/>
</dbReference>
<evidence type="ECO:0000313" key="8">
    <source>
        <dbReference type="Proteomes" id="UP000829196"/>
    </source>
</evidence>
<evidence type="ECO:0000259" key="6">
    <source>
        <dbReference type="SMART" id="SM00563"/>
    </source>
</evidence>
<dbReference type="GO" id="GO:0006654">
    <property type="term" value="P:phosphatidic acid biosynthetic process"/>
    <property type="evidence" value="ECO:0007669"/>
    <property type="project" value="TreeGrafter"/>
</dbReference>
<keyword evidence="2 4" id="KW-0808">Transferase</keyword>
<protein>
    <recommendedName>
        <fullName evidence="4">1-acyl-sn-glycerol-3-phosphate acyltransferase</fullName>
        <ecNumber evidence="4">2.3.1.51</ecNumber>
    </recommendedName>
</protein>
<keyword evidence="3 4" id="KW-0012">Acyltransferase</keyword>
<dbReference type="OrthoDB" id="202234at2759"/>
<comment type="domain">
    <text evidence="4">The HXXXXD motif is essential for acyltransferase activity and may constitute the binding site for the phosphate moiety of the glycerol-3-phosphate.</text>
</comment>
<feature type="domain" description="Phospholipid/glycerol acyltransferase" evidence="6">
    <location>
        <begin position="136"/>
        <end position="251"/>
    </location>
</feature>
<keyword evidence="4" id="KW-0444">Lipid biosynthesis</keyword>